<dbReference type="RefSeq" id="WP_104019830.1">
    <property type="nucleotide sequence ID" value="NZ_JBHMEC010000002.1"/>
</dbReference>
<evidence type="ECO:0008006" key="4">
    <source>
        <dbReference type="Google" id="ProtNLM"/>
    </source>
</evidence>
<evidence type="ECO:0000256" key="1">
    <source>
        <dbReference type="ARBA" id="ARBA00009981"/>
    </source>
</evidence>
<accession>A0ABV5HV47</accession>
<comment type="caution">
    <text evidence="2">The sequence shown here is derived from an EMBL/GenBank/DDBJ whole genome shotgun (WGS) entry which is preliminary data.</text>
</comment>
<dbReference type="EMBL" id="JBHMEC010000002">
    <property type="protein sequence ID" value="MFB9148300.1"/>
    <property type="molecule type" value="Genomic_DNA"/>
</dbReference>
<proteinExistence type="inferred from homology"/>
<keyword evidence="3" id="KW-1185">Reference proteome</keyword>
<organism evidence="2 3">
    <name type="scientific">Roseovarius ramblicola</name>
    <dbReference type="NCBI Taxonomy" id="2022336"/>
    <lineage>
        <taxon>Bacteria</taxon>
        <taxon>Pseudomonadati</taxon>
        <taxon>Pseudomonadota</taxon>
        <taxon>Alphaproteobacteria</taxon>
        <taxon>Rhodobacterales</taxon>
        <taxon>Roseobacteraceae</taxon>
        <taxon>Roseovarius</taxon>
    </lineage>
</organism>
<dbReference type="InterPro" id="IPR036165">
    <property type="entry name" value="YefM-like_sf"/>
</dbReference>
<dbReference type="Proteomes" id="UP001589670">
    <property type="component" value="Unassembled WGS sequence"/>
</dbReference>
<sequence length="105" mass="11761">MSETPLFPPVPEITIEELRRSVGATVEAVRLSGAQRLVTRRGRPVAGLVTVTEARALWTLDHESALYTEWRAMQNLDTHARRRAAVARQAEAERRAAFERGVLGR</sequence>
<name>A0ABV5HV47_9RHOB</name>
<comment type="similarity">
    <text evidence="1">Belongs to the phD/YefM antitoxin family.</text>
</comment>
<reference evidence="2 3" key="1">
    <citation type="submission" date="2024-09" db="EMBL/GenBank/DDBJ databases">
        <authorList>
            <person name="Sun Q."/>
            <person name="Mori K."/>
        </authorList>
    </citation>
    <scope>NUCLEOTIDE SEQUENCE [LARGE SCALE GENOMIC DNA]</scope>
    <source>
        <strain evidence="2 3">CECT 9424</strain>
    </source>
</reference>
<protein>
    <recommendedName>
        <fullName evidence="4">Antitoxin</fullName>
    </recommendedName>
</protein>
<evidence type="ECO:0000313" key="2">
    <source>
        <dbReference type="EMBL" id="MFB9148300.1"/>
    </source>
</evidence>
<evidence type="ECO:0000313" key="3">
    <source>
        <dbReference type="Proteomes" id="UP001589670"/>
    </source>
</evidence>
<gene>
    <name evidence="2" type="ORF">ACFFU4_00880</name>
</gene>
<dbReference type="SUPFAM" id="SSF143120">
    <property type="entry name" value="YefM-like"/>
    <property type="match status" value="1"/>
</dbReference>